<keyword evidence="3 4" id="KW-0732">Signal</keyword>
<dbReference type="GO" id="GO:0042956">
    <property type="term" value="P:maltodextrin transmembrane transport"/>
    <property type="evidence" value="ECO:0007669"/>
    <property type="project" value="TreeGrafter"/>
</dbReference>
<proteinExistence type="inferred from homology"/>
<dbReference type="GO" id="GO:0055052">
    <property type="term" value="C:ATP-binding cassette (ABC) transporter complex, substrate-binding subunit-containing"/>
    <property type="evidence" value="ECO:0007669"/>
    <property type="project" value="TreeGrafter"/>
</dbReference>
<dbReference type="PANTHER" id="PTHR30061">
    <property type="entry name" value="MALTOSE-BINDING PERIPLASMIC PROTEIN"/>
    <property type="match status" value="1"/>
</dbReference>
<evidence type="ECO:0000256" key="3">
    <source>
        <dbReference type="ARBA" id="ARBA00022729"/>
    </source>
</evidence>
<dbReference type="EMBL" id="CP158165">
    <property type="protein sequence ID" value="XBV25595.1"/>
    <property type="molecule type" value="Genomic_DNA"/>
</dbReference>
<dbReference type="RefSeq" id="WP_350278404.1">
    <property type="nucleotide sequence ID" value="NZ_CP158165.1"/>
</dbReference>
<evidence type="ECO:0000313" key="5">
    <source>
        <dbReference type="EMBL" id="XBV25595.1"/>
    </source>
</evidence>
<organism evidence="5">
    <name type="scientific">Kribbella sp. HUAS MG21</name>
    <dbReference type="NCBI Taxonomy" id="3160966"/>
    <lineage>
        <taxon>Bacteria</taxon>
        <taxon>Bacillati</taxon>
        <taxon>Actinomycetota</taxon>
        <taxon>Actinomycetes</taxon>
        <taxon>Propionibacteriales</taxon>
        <taxon>Kribbellaceae</taxon>
        <taxon>Kribbella</taxon>
    </lineage>
</organism>
<name>A0AAU7TFZ2_9ACTN</name>
<feature type="chain" id="PRO_5043975237" evidence="4">
    <location>
        <begin position="21"/>
        <end position="422"/>
    </location>
</feature>
<dbReference type="GO" id="GO:1901982">
    <property type="term" value="F:maltose binding"/>
    <property type="evidence" value="ECO:0007669"/>
    <property type="project" value="TreeGrafter"/>
</dbReference>
<evidence type="ECO:0000256" key="1">
    <source>
        <dbReference type="ARBA" id="ARBA00008520"/>
    </source>
</evidence>
<dbReference type="PANTHER" id="PTHR30061:SF50">
    <property type="entry name" value="MALTOSE_MALTODEXTRIN-BINDING PERIPLASMIC PROTEIN"/>
    <property type="match status" value="1"/>
</dbReference>
<accession>A0AAU7TFZ2</accession>
<dbReference type="SUPFAM" id="SSF53850">
    <property type="entry name" value="Periplasmic binding protein-like II"/>
    <property type="match status" value="1"/>
</dbReference>
<gene>
    <name evidence="5" type="ORF">ABN611_04040</name>
</gene>
<sequence length="422" mass="45036">MKLQAGLLAVVLAGSLAACGSGGDGAGDADAAAQARGPITIWYSNNAEEVAWGKQMVAAWNAEHADQKITAQEIPTGKSSEEVIGAAITAGNAPCLIFNTSPASVSQFQKQGGLVPLDASYIEERSGDVAQQYKSADGKYYQLPWKSNPVMIFYNKKAFAKAGITNPSLTTYDDFLAAARKVVAAKAAKFAIYPAPSNEFFQSWFDFYPLYAAETGGKQLVADGKATFASDEGKKVAEFWRTMYAEKLASQEKYTGDAFVDGTAAMAVVGPWAIATYKGKVDWGVVPVPTSSGKPASEVHTFSDAKNVAMYSACKNRGTAADVLKFATSKDQDGKFLAATGQMPLRKDVASTYADYFAKNPDYKTFADQASRTVEVPNVPNSITIWQTFRDAYSKSVIFGQEDVGAALDGAAQKIDQLAKQS</sequence>
<dbReference type="AlphaFoldDB" id="A0AAU7TFZ2"/>
<comment type="similarity">
    <text evidence="1">Belongs to the bacterial solute-binding protein 1 family.</text>
</comment>
<evidence type="ECO:0000256" key="2">
    <source>
        <dbReference type="ARBA" id="ARBA00022448"/>
    </source>
</evidence>
<dbReference type="InterPro" id="IPR006059">
    <property type="entry name" value="SBP"/>
</dbReference>
<dbReference type="PROSITE" id="PS51257">
    <property type="entry name" value="PROKAR_LIPOPROTEIN"/>
    <property type="match status" value="1"/>
</dbReference>
<evidence type="ECO:0000256" key="4">
    <source>
        <dbReference type="SAM" id="SignalP"/>
    </source>
</evidence>
<dbReference type="Gene3D" id="3.40.190.10">
    <property type="entry name" value="Periplasmic binding protein-like II"/>
    <property type="match status" value="2"/>
</dbReference>
<dbReference type="Pfam" id="PF01547">
    <property type="entry name" value="SBP_bac_1"/>
    <property type="match status" value="1"/>
</dbReference>
<feature type="signal peptide" evidence="4">
    <location>
        <begin position="1"/>
        <end position="20"/>
    </location>
</feature>
<dbReference type="GO" id="GO:0015768">
    <property type="term" value="P:maltose transport"/>
    <property type="evidence" value="ECO:0007669"/>
    <property type="project" value="TreeGrafter"/>
</dbReference>
<reference evidence="5" key="1">
    <citation type="submission" date="2024-06" db="EMBL/GenBank/DDBJ databases">
        <title>Kribbella sp. strain HUAS MG21 genome sequences.</title>
        <authorList>
            <person name="Mo P."/>
        </authorList>
    </citation>
    <scope>NUCLEOTIDE SEQUENCE</scope>
    <source>
        <strain evidence="5">HUAS MG21</strain>
    </source>
</reference>
<keyword evidence="2" id="KW-0813">Transport</keyword>
<protein>
    <submittedName>
        <fullName evidence="5">Extracellular solute-binding protein</fullName>
    </submittedName>
</protein>